<evidence type="ECO:0000313" key="2">
    <source>
        <dbReference type="EMBL" id="OSJ03179.1"/>
    </source>
</evidence>
<evidence type="ECO:0000313" key="3">
    <source>
        <dbReference type="Proteomes" id="UP000193553"/>
    </source>
</evidence>
<sequence>MMSQFELSSRAALCRQLAREDAANRTVWMAEARSWSLMAAEALRDERGSDEGIVARFFFAFSKLVAAQQDPTNRSAEMMKSRSRTAMPSPSSSPTA</sequence>
<reference evidence="2 3" key="1">
    <citation type="submission" date="2017-03" db="EMBL/GenBank/DDBJ databases">
        <title>Whole genome sequences of fourteen strains of Bradyrhizobium canariense and one strain of Bradyrhizobium japonicum isolated from Lupinus (Papilionoideae: Genisteae) species in Algeria.</title>
        <authorList>
            <person name="Crovadore J."/>
            <person name="Chekireb D."/>
            <person name="Brachmann A."/>
            <person name="Chablais R."/>
            <person name="Cochard B."/>
            <person name="Lefort F."/>
        </authorList>
    </citation>
    <scope>NUCLEOTIDE SEQUENCE [LARGE SCALE GENOMIC DNA]</scope>
    <source>
        <strain evidence="2 3">UBMA195</strain>
    </source>
</reference>
<dbReference type="AlphaFoldDB" id="A0A1X3GD65"/>
<gene>
    <name evidence="2" type="ORF">BSZ18_32045</name>
</gene>
<protein>
    <submittedName>
        <fullName evidence="2">Uncharacterized protein</fullName>
    </submittedName>
</protein>
<proteinExistence type="predicted"/>
<evidence type="ECO:0000256" key="1">
    <source>
        <dbReference type="SAM" id="MobiDB-lite"/>
    </source>
</evidence>
<accession>A0A1X3GD65</accession>
<feature type="compositionally biased region" description="Low complexity" evidence="1">
    <location>
        <begin position="84"/>
        <end position="96"/>
    </location>
</feature>
<dbReference type="Proteomes" id="UP000193553">
    <property type="component" value="Unassembled WGS sequence"/>
</dbReference>
<name>A0A1X3GD65_9BRAD</name>
<dbReference type="EMBL" id="NAFI01000187">
    <property type="protein sequence ID" value="OSJ03179.1"/>
    <property type="molecule type" value="Genomic_DNA"/>
</dbReference>
<feature type="region of interest" description="Disordered" evidence="1">
    <location>
        <begin position="69"/>
        <end position="96"/>
    </location>
</feature>
<organism evidence="2 3">
    <name type="scientific">Bradyrhizobium canariense</name>
    <dbReference type="NCBI Taxonomy" id="255045"/>
    <lineage>
        <taxon>Bacteria</taxon>
        <taxon>Pseudomonadati</taxon>
        <taxon>Pseudomonadota</taxon>
        <taxon>Alphaproteobacteria</taxon>
        <taxon>Hyphomicrobiales</taxon>
        <taxon>Nitrobacteraceae</taxon>
        <taxon>Bradyrhizobium</taxon>
    </lineage>
</organism>
<comment type="caution">
    <text evidence="2">The sequence shown here is derived from an EMBL/GenBank/DDBJ whole genome shotgun (WGS) entry which is preliminary data.</text>
</comment>